<dbReference type="SMART" id="SM00044">
    <property type="entry name" value="CYCc"/>
    <property type="match status" value="1"/>
</dbReference>
<dbReference type="PANTHER" id="PTHR43081:SF1">
    <property type="entry name" value="ADENYLATE CYCLASE, TERMINAL-DIFFERENTIATION SPECIFIC"/>
    <property type="match status" value="1"/>
</dbReference>
<feature type="transmembrane region" description="Helical" evidence="1">
    <location>
        <begin position="56"/>
        <end position="76"/>
    </location>
</feature>
<evidence type="ECO:0000313" key="3">
    <source>
        <dbReference type="EMBL" id="MEJ2902747.1"/>
    </source>
</evidence>
<feature type="transmembrane region" description="Helical" evidence="1">
    <location>
        <begin position="83"/>
        <end position="108"/>
    </location>
</feature>
<dbReference type="Pfam" id="PF00211">
    <property type="entry name" value="Guanylate_cyc"/>
    <property type="match status" value="1"/>
</dbReference>
<feature type="transmembrane region" description="Helical" evidence="1">
    <location>
        <begin position="12"/>
        <end position="36"/>
    </location>
</feature>
<proteinExistence type="predicted"/>
<dbReference type="RefSeq" id="WP_288879419.1">
    <property type="nucleotide sequence ID" value="NZ_CBFGNQ010000002.1"/>
</dbReference>
<keyword evidence="3" id="KW-0456">Lyase</keyword>
<evidence type="ECO:0000313" key="4">
    <source>
        <dbReference type="Proteomes" id="UP001378956"/>
    </source>
</evidence>
<evidence type="ECO:0000256" key="1">
    <source>
        <dbReference type="SAM" id="Phobius"/>
    </source>
</evidence>
<dbReference type="PANTHER" id="PTHR43081">
    <property type="entry name" value="ADENYLATE CYCLASE, TERMINAL-DIFFERENTIATION SPECIFIC-RELATED"/>
    <property type="match status" value="1"/>
</dbReference>
<evidence type="ECO:0000259" key="2">
    <source>
        <dbReference type="PROSITE" id="PS50125"/>
    </source>
</evidence>
<keyword evidence="1" id="KW-0472">Membrane</keyword>
<dbReference type="Gene3D" id="3.30.70.1230">
    <property type="entry name" value="Nucleotide cyclase"/>
    <property type="match status" value="1"/>
</dbReference>
<sequence length="345" mass="39293">MNRRTQYKLRQLGIIIIAWLIIGFIMAVYDHMILYTNNSLGPSSDYTFLSSVIRNMFAALVGALLGGSLLVFFVNVKYQDKSYGYTVLAVMISFVLIILFINVLFRIFSVQDTHRLFKNGLAWGIVVAVTQLLLQINSKFGHGTFWNIVRGKYNTPREEQRIFMFLDINSSTTIAEQLGDQKYHEFLKDFFTDITNPILDNKGEIYQYAGDEVIVAWKYEDGIENSMCVRCFFDIKTYINNIKNKYLKRYGVVPTFKAGIHCGKVVAGEVGIIKRDITYSGDVLNTTSRIQGMCKQYDEEVIASSELINKLQLTSSYIVETLGSIKLKGKEHEMLLSSVKPIICS</sequence>
<name>A0ABU8NMM4_9SPHI</name>
<dbReference type="Proteomes" id="UP001378956">
    <property type="component" value="Unassembled WGS sequence"/>
</dbReference>
<feature type="domain" description="Guanylate cyclase" evidence="2">
    <location>
        <begin position="162"/>
        <end position="291"/>
    </location>
</feature>
<dbReference type="SUPFAM" id="SSF55073">
    <property type="entry name" value="Nucleotide cyclase"/>
    <property type="match status" value="1"/>
</dbReference>
<reference evidence="3 4" key="1">
    <citation type="submission" date="2024-03" db="EMBL/GenBank/DDBJ databases">
        <title>Sequence of Lycoming College Course Isolates.</title>
        <authorList>
            <person name="Plotts O."/>
            <person name="Newman J."/>
        </authorList>
    </citation>
    <scope>NUCLEOTIDE SEQUENCE [LARGE SCALE GENOMIC DNA]</scope>
    <source>
        <strain evidence="3 4">CJB-3</strain>
    </source>
</reference>
<organism evidence="3 4">
    <name type="scientific">Pedobacter panaciterrae</name>
    <dbReference type="NCBI Taxonomy" id="363849"/>
    <lineage>
        <taxon>Bacteria</taxon>
        <taxon>Pseudomonadati</taxon>
        <taxon>Bacteroidota</taxon>
        <taxon>Sphingobacteriia</taxon>
        <taxon>Sphingobacteriales</taxon>
        <taxon>Sphingobacteriaceae</taxon>
        <taxon>Pedobacter</taxon>
    </lineage>
</organism>
<comment type="caution">
    <text evidence="3">The sequence shown here is derived from an EMBL/GenBank/DDBJ whole genome shotgun (WGS) entry which is preliminary data.</text>
</comment>
<dbReference type="CDD" id="cd07302">
    <property type="entry name" value="CHD"/>
    <property type="match status" value="1"/>
</dbReference>
<dbReference type="EMBL" id="JBBEUB010000002">
    <property type="protein sequence ID" value="MEJ2902747.1"/>
    <property type="molecule type" value="Genomic_DNA"/>
</dbReference>
<keyword evidence="4" id="KW-1185">Reference proteome</keyword>
<dbReference type="GO" id="GO:0016829">
    <property type="term" value="F:lyase activity"/>
    <property type="evidence" value="ECO:0007669"/>
    <property type="project" value="UniProtKB-KW"/>
</dbReference>
<protein>
    <submittedName>
        <fullName evidence="3">Adenylate/guanylate cyclase domain-containing protein</fullName>
        <ecNumber evidence="3">4.6.1.-</ecNumber>
    </submittedName>
</protein>
<dbReference type="PROSITE" id="PS50125">
    <property type="entry name" value="GUANYLATE_CYCLASE_2"/>
    <property type="match status" value="1"/>
</dbReference>
<dbReference type="InterPro" id="IPR029787">
    <property type="entry name" value="Nucleotide_cyclase"/>
</dbReference>
<dbReference type="InterPro" id="IPR001054">
    <property type="entry name" value="A/G_cyclase"/>
</dbReference>
<gene>
    <name evidence="3" type="ORF">WAE58_09925</name>
</gene>
<accession>A0ABU8NMM4</accession>
<keyword evidence="1" id="KW-0812">Transmembrane</keyword>
<keyword evidence="1" id="KW-1133">Transmembrane helix</keyword>
<dbReference type="InterPro" id="IPR050697">
    <property type="entry name" value="Adenylyl/Guanylyl_Cyclase_3/4"/>
</dbReference>
<dbReference type="EC" id="4.6.1.-" evidence="3"/>